<feature type="signal peptide" evidence="1">
    <location>
        <begin position="1"/>
        <end position="18"/>
    </location>
</feature>
<evidence type="ECO:0000313" key="2">
    <source>
        <dbReference type="EMBL" id="PIQ85046.1"/>
    </source>
</evidence>
<comment type="caution">
    <text evidence="2">The sequence shown here is derived from an EMBL/GenBank/DDBJ whole genome shotgun (WGS) entry which is preliminary data.</text>
</comment>
<dbReference type="EMBL" id="PCVY01000076">
    <property type="protein sequence ID" value="PIQ85046.1"/>
    <property type="molecule type" value="Genomic_DNA"/>
</dbReference>
<dbReference type="Pfam" id="PF11399">
    <property type="entry name" value="DUF3192"/>
    <property type="match status" value="1"/>
</dbReference>
<evidence type="ECO:0000313" key="3">
    <source>
        <dbReference type="Proteomes" id="UP000230859"/>
    </source>
</evidence>
<dbReference type="Proteomes" id="UP000230859">
    <property type="component" value="Unassembled WGS sequence"/>
</dbReference>
<accession>A0A2H0LL15</accession>
<evidence type="ECO:0008006" key="4">
    <source>
        <dbReference type="Google" id="ProtNLM"/>
    </source>
</evidence>
<sequence length="140" mass="15988">MKTFRRLTLLILFIVALAGCATLEDVRVENRESLENLNLGMTKDQAQQVMGTKTIRTYDAGYATPRSIINQPFRSEGFDIDDHFCEVLYYYTDLKAKDGAITDDELTPLVFVDNELIGWGRTFLDEAVAKHESDQQKEMN</sequence>
<proteinExistence type="predicted"/>
<gene>
    <name evidence="2" type="ORF">COV74_10640</name>
</gene>
<reference evidence="2 3" key="1">
    <citation type="submission" date="2017-09" db="EMBL/GenBank/DDBJ databases">
        <title>Depth-based differentiation of microbial function through sediment-hosted aquifers and enrichment of novel symbionts in the deep terrestrial subsurface.</title>
        <authorList>
            <person name="Probst A.J."/>
            <person name="Ladd B."/>
            <person name="Jarett J.K."/>
            <person name="Geller-Mcgrath D.E."/>
            <person name="Sieber C.M."/>
            <person name="Emerson J.B."/>
            <person name="Anantharaman K."/>
            <person name="Thomas B.C."/>
            <person name="Malmstrom R."/>
            <person name="Stieglmeier M."/>
            <person name="Klingl A."/>
            <person name="Woyke T."/>
            <person name="Ryan C.M."/>
            <person name="Banfield J.F."/>
        </authorList>
    </citation>
    <scope>NUCLEOTIDE SEQUENCE [LARGE SCALE GENOMIC DNA]</scope>
    <source>
        <strain evidence="2">CG11_big_fil_rev_8_21_14_0_20_45_26</strain>
    </source>
</reference>
<protein>
    <recommendedName>
        <fullName evidence="4">DUF3192 domain-containing protein</fullName>
    </recommendedName>
</protein>
<organism evidence="2 3">
    <name type="scientific">Candidatus Abzuiibacterium crystallinum</name>
    <dbReference type="NCBI Taxonomy" id="1974748"/>
    <lineage>
        <taxon>Bacteria</taxon>
        <taxon>Pseudomonadati</taxon>
        <taxon>Candidatus Omnitrophota</taxon>
        <taxon>Candidatus Abzuiibacterium</taxon>
    </lineage>
</organism>
<dbReference type="PROSITE" id="PS51257">
    <property type="entry name" value="PROKAR_LIPOPROTEIN"/>
    <property type="match status" value="1"/>
</dbReference>
<keyword evidence="1" id="KW-0732">Signal</keyword>
<dbReference type="InterPro" id="IPR021534">
    <property type="entry name" value="DUF3192"/>
</dbReference>
<feature type="chain" id="PRO_5013957223" description="DUF3192 domain-containing protein" evidence="1">
    <location>
        <begin position="19"/>
        <end position="140"/>
    </location>
</feature>
<name>A0A2H0LL15_9BACT</name>
<dbReference type="AlphaFoldDB" id="A0A2H0LL15"/>
<evidence type="ECO:0000256" key="1">
    <source>
        <dbReference type="SAM" id="SignalP"/>
    </source>
</evidence>